<keyword evidence="1" id="KW-1133">Transmembrane helix</keyword>
<feature type="transmembrane region" description="Helical" evidence="1">
    <location>
        <begin position="7"/>
        <end position="31"/>
    </location>
</feature>
<reference evidence="2" key="1">
    <citation type="journal article" date="2020" name="mSystems">
        <title>Genome- and Community-Level Interaction Insights into Carbon Utilization and Element Cycling Functions of Hydrothermarchaeota in Hydrothermal Sediment.</title>
        <authorList>
            <person name="Zhou Z."/>
            <person name="Liu Y."/>
            <person name="Xu W."/>
            <person name="Pan J."/>
            <person name="Luo Z.H."/>
            <person name="Li M."/>
        </authorList>
    </citation>
    <scope>NUCLEOTIDE SEQUENCE [LARGE SCALE GENOMIC DNA]</scope>
    <source>
        <strain evidence="2">SpSt-897</strain>
    </source>
</reference>
<protein>
    <submittedName>
        <fullName evidence="2">DUF1614 domain-containing protein</fullName>
    </submittedName>
</protein>
<evidence type="ECO:0000256" key="1">
    <source>
        <dbReference type="SAM" id="Phobius"/>
    </source>
</evidence>
<dbReference type="EMBL" id="DTMF01000214">
    <property type="protein sequence ID" value="HGF34488.1"/>
    <property type="molecule type" value="Genomic_DNA"/>
</dbReference>
<organism evidence="2">
    <name type="scientific">Desulfobacca acetoxidans</name>
    <dbReference type="NCBI Taxonomy" id="60893"/>
    <lineage>
        <taxon>Bacteria</taxon>
        <taxon>Pseudomonadati</taxon>
        <taxon>Thermodesulfobacteriota</taxon>
        <taxon>Desulfobaccia</taxon>
        <taxon>Desulfobaccales</taxon>
        <taxon>Desulfobaccaceae</taxon>
        <taxon>Desulfobacca</taxon>
    </lineage>
</organism>
<dbReference type="InterPro" id="IPR011672">
    <property type="entry name" value="DUF1614"/>
</dbReference>
<gene>
    <name evidence="2" type="ORF">ENW96_08910</name>
</gene>
<comment type="caution">
    <text evidence="2">The sequence shown here is derived from an EMBL/GenBank/DDBJ whole genome shotgun (WGS) entry which is preliminary data.</text>
</comment>
<feature type="transmembrane region" description="Helical" evidence="1">
    <location>
        <begin position="147"/>
        <end position="166"/>
    </location>
</feature>
<dbReference type="AlphaFoldDB" id="A0A7C3Z3E6"/>
<accession>A0A7C3Z3E6</accession>
<feature type="transmembrane region" description="Helical" evidence="1">
    <location>
        <begin position="43"/>
        <end position="61"/>
    </location>
</feature>
<dbReference type="Pfam" id="PF07758">
    <property type="entry name" value="DUF1614"/>
    <property type="match status" value="1"/>
</dbReference>
<feature type="transmembrane region" description="Helical" evidence="1">
    <location>
        <begin position="204"/>
        <end position="226"/>
    </location>
</feature>
<feature type="transmembrane region" description="Helical" evidence="1">
    <location>
        <begin position="93"/>
        <end position="114"/>
    </location>
</feature>
<keyword evidence="1" id="KW-0812">Transmembrane</keyword>
<proteinExistence type="predicted"/>
<feature type="transmembrane region" description="Helical" evidence="1">
    <location>
        <begin position="120"/>
        <end position="140"/>
    </location>
</feature>
<name>A0A7C3Z3E6_9BACT</name>
<sequence length="228" mass="24189">MFYSPLIFVLMVVFFLITLILLPFLWLGVVGNAFVELGLPPNTVFWLLIVTLLGSLVNLPITTLESHEIVEGRVISYFGMKVRLPPARAKRQTILAVNVGGALVPAALSIYLFIQIYKKIGVNLGLLAVLGIVTLVMNLVARPVKGLGIAVPGLVPPLVAALGAWILCPEPLRAPCAYIASTMGTLIGADLLNLREISKMGAPVASIGGAGTFDAIFLSGIIAVLLSY</sequence>
<evidence type="ECO:0000313" key="2">
    <source>
        <dbReference type="EMBL" id="HGF34488.1"/>
    </source>
</evidence>
<keyword evidence="1" id="KW-0472">Membrane</keyword>